<proteinExistence type="inferred from homology"/>
<dbReference type="InterPro" id="IPR003593">
    <property type="entry name" value="AAA+_ATPase"/>
</dbReference>
<dbReference type="Gene3D" id="1.20.58.1120">
    <property type="match status" value="1"/>
</dbReference>
<protein>
    <recommendedName>
        <fullName evidence="15">AAA+ ATPase domain-containing protein</fullName>
    </recommendedName>
</protein>
<keyword evidence="6" id="KW-0547">Nucleotide-binding</keyword>
<dbReference type="InterPro" id="IPR041589">
    <property type="entry name" value="DNAH3_AAA_lid_1"/>
</dbReference>
<keyword evidence="3" id="KW-0963">Cytoplasm</keyword>
<dbReference type="PANTHER" id="PTHR22878">
    <property type="entry name" value="DYNEIN HEAVY CHAIN 6, AXONEMAL-LIKE-RELATED"/>
    <property type="match status" value="1"/>
</dbReference>
<dbReference type="GO" id="GO:0005524">
    <property type="term" value="F:ATP binding"/>
    <property type="evidence" value="ECO:0007669"/>
    <property type="project" value="UniProtKB-KW"/>
</dbReference>
<dbReference type="Gene3D" id="1.10.8.710">
    <property type="match status" value="1"/>
</dbReference>
<dbReference type="InterPro" id="IPR042228">
    <property type="entry name" value="Dynein_linker_3"/>
</dbReference>
<dbReference type="InterPro" id="IPR043157">
    <property type="entry name" value="Dynein_AAA1S"/>
</dbReference>
<dbReference type="PROSITE" id="PS00675">
    <property type="entry name" value="SIGMA54_INTERACT_1"/>
    <property type="match status" value="1"/>
</dbReference>
<evidence type="ECO:0000313" key="17">
    <source>
        <dbReference type="Proteomes" id="UP000267029"/>
    </source>
</evidence>
<dbReference type="Gene3D" id="1.10.287.2620">
    <property type="match status" value="1"/>
</dbReference>
<evidence type="ECO:0000313" key="16">
    <source>
        <dbReference type="EMBL" id="VDD76102.1"/>
    </source>
</evidence>
<dbReference type="Gene3D" id="1.20.920.20">
    <property type="match status" value="1"/>
</dbReference>
<evidence type="ECO:0000256" key="13">
    <source>
        <dbReference type="ARBA" id="ARBA00023273"/>
    </source>
</evidence>
<keyword evidence="17" id="KW-1185">Reference proteome</keyword>
<dbReference type="STRING" id="53468.A0A158QT51"/>
<evidence type="ECO:0000256" key="2">
    <source>
        <dbReference type="ARBA" id="ARBA00008887"/>
    </source>
</evidence>
<name>A0A158QT51_MESCO</name>
<dbReference type="FunFam" id="1.10.8.710:FF:000004">
    <property type="entry name" value="Dynein axonemal heavy chain 6"/>
    <property type="match status" value="1"/>
</dbReference>
<dbReference type="OrthoDB" id="5593012at2759"/>
<reference evidence="16 17" key="1">
    <citation type="submission" date="2018-10" db="EMBL/GenBank/DDBJ databases">
        <authorList>
            <consortium name="Pathogen Informatics"/>
        </authorList>
    </citation>
    <scope>NUCLEOTIDE SEQUENCE [LARGE SCALE GENOMIC DNA]</scope>
</reference>
<feature type="coiled-coil region" evidence="14">
    <location>
        <begin position="706"/>
        <end position="733"/>
    </location>
</feature>
<gene>
    <name evidence="16" type="ORF">MCOS_LOCUS2105</name>
</gene>
<dbReference type="GO" id="GO:0005874">
    <property type="term" value="C:microtubule"/>
    <property type="evidence" value="ECO:0007669"/>
    <property type="project" value="UniProtKB-KW"/>
</dbReference>
<dbReference type="FunFam" id="3.20.180.20:FF:000003">
    <property type="entry name" value="Dynein heavy chain 12, axonemal"/>
    <property type="match status" value="1"/>
</dbReference>
<keyword evidence="5" id="KW-0677">Repeat</keyword>
<evidence type="ECO:0000256" key="3">
    <source>
        <dbReference type="ARBA" id="ARBA00022490"/>
    </source>
</evidence>
<dbReference type="GO" id="GO:0005930">
    <property type="term" value="C:axoneme"/>
    <property type="evidence" value="ECO:0007669"/>
    <property type="project" value="UniProtKB-SubCell"/>
</dbReference>
<evidence type="ECO:0000256" key="10">
    <source>
        <dbReference type="ARBA" id="ARBA00023069"/>
    </source>
</evidence>
<accession>A0A158QT51</accession>
<evidence type="ECO:0000256" key="6">
    <source>
        <dbReference type="ARBA" id="ARBA00022741"/>
    </source>
</evidence>
<evidence type="ECO:0000256" key="5">
    <source>
        <dbReference type="ARBA" id="ARBA00022737"/>
    </source>
</evidence>
<dbReference type="FunFam" id="1.10.287.2620:FF:000002">
    <property type="entry name" value="Dynein heavy chain 2, axonemal"/>
    <property type="match status" value="1"/>
</dbReference>
<dbReference type="FunFam" id="1.20.920.20:FF:000006">
    <property type="entry name" value="Dynein, axonemal, heavy chain 6"/>
    <property type="match status" value="1"/>
</dbReference>
<dbReference type="SMART" id="SM00382">
    <property type="entry name" value="AAA"/>
    <property type="match status" value="2"/>
</dbReference>
<dbReference type="GO" id="GO:0007018">
    <property type="term" value="P:microtubule-based movement"/>
    <property type="evidence" value="ECO:0007669"/>
    <property type="project" value="InterPro"/>
</dbReference>
<dbReference type="FunFam" id="1.20.58.1120:FF:000005">
    <property type="entry name" value="Dynein, axonemal, heavy chain 12"/>
    <property type="match status" value="1"/>
</dbReference>
<evidence type="ECO:0000256" key="11">
    <source>
        <dbReference type="ARBA" id="ARBA00023175"/>
    </source>
</evidence>
<keyword evidence="13" id="KW-0966">Cell projection</keyword>
<dbReference type="Gene3D" id="1.20.140.100">
    <property type="entry name" value="Dynein heavy chain, N-terminal domain 2"/>
    <property type="match status" value="1"/>
</dbReference>
<dbReference type="FunFam" id="3.40.50.300:FF:000044">
    <property type="entry name" value="Dynein heavy chain 5, axonemal"/>
    <property type="match status" value="1"/>
</dbReference>
<keyword evidence="7" id="KW-0067">ATP-binding</keyword>
<keyword evidence="12" id="KW-0206">Cytoskeleton</keyword>
<evidence type="ECO:0000256" key="8">
    <source>
        <dbReference type="ARBA" id="ARBA00023017"/>
    </source>
</evidence>
<dbReference type="EMBL" id="UXSR01000317">
    <property type="protein sequence ID" value="VDD76102.1"/>
    <property type="molecule type" value="Genomic_DNA"/>
</dbReference>
<dbReference type="FunFam" id="3.40.50.300:FF:002141">
    <property type="entry name" value="Dynein heavy chain"/>
    <property type="match status" value="1"/>
</dbReference>
<dbReference type="Pfam" id="PF12777">
    <property type="entry name" value="MT"/>
    <property type="match status" value="1"/>
</dbReference>
<comment type="subcellular location">
    <subcellularLocation>
        <location evidence="1">Cytoplasm</location>
        <location evidence="1">Cytoskeleton</location>
        <location evidence="1">Cilium axoneme</location>
    </subcellularLocation>
</comment>
<dbReference type="InterPro" id="IPR024317">
    <property type="entry name" value="Dynein_heavy_chain_D4_dom"/>
</dbReference>
<evidence type="ECO:0000256" key="9">
    <source>
        <dbReference type="ARBA" id="ARBA00023054"/>
    </source>
</evidence>
<dbReference type="Pfam" id="PF12775">
    <property type="entry name" value="AAA_7"/>
    <property type="match status" value="1"/>
</dbReference>
<dbReference type="GO" id="GO:0030286">
    <property type="term" value="C:dynein complex"/>
    <property type="evidence" value="ECO:0007669"/>
    <property type="project" value="UniProtKB-KW"/>
</dbReference>
<organism evidence="16 17">
    <name type="scientific">Mesocestoides corti</name>
    <name type="common">Flatworm</name>
    <dbReference type="NCBI Taxonomy" id="53468"/>
    <lineage>
        <taxon>Eukaryota</taxon>
        <taxon>Metazoa</taxon>
        <taxon>Spiralia</taxon>
        <taxon>Lophotrochozoa</taxon>
        <taxon>Platyhelminthes</taxon>
        <taxon>Cestoda</taxon>
        <taxon>Eucestoda</taxon>
        <taxon>Cyclophyllidea</taxon>
        <taxon>Mesocestoididae</taxon>
        <taxon>Mesocestoides</taxon>
    </lineage>
</organism>
<evidence type="ECO:0000256" key="4">
    <source>
        <dbReference type="ARBA" id="ARBA00022701"/>
    </source>
</evidence>
<dbReference type="InterPro" id="IPR042222">
    <property type="entry name" value="Dynein_2_N"/>
</dbReference>
<keyword evidence="11" id="KW-0505">Motor protein</keyword>
<dbReference type="InterPro" id="IPR024743">
    <property type="entry name" value="Dynein_HC_stalk"/>
</dbReference>
<sequence>MVNRNAEHPPLIAQFTMTQAAPFKDQKYHRPPSQSIGSNYSPLAARLQLNRLFVCRLHSSDSGVPANKRAKLDENQHLITSNSRPRSPLTQIKEMMYTESEFRRHIEEPSDRDIKRYLYYIEHGVPDKMLAEPPDRLWKSLKCSVPERLVKRWSQLSQDLLDEITQGYRRAVKKATVDYILMDPEERLRLFIKWTPIPYPTYVVRSPVPWHNEMANRIKLCQLGLFVPSAMSLALSQLWHTKYAHLRFVDVEAFKRITDPLPPAEFEGLVHKHSFETRDILRKQWIPDCARTFVELRNQWAHLLPENKTAPLKQTQVFFSSIEALMSVQLRSIVEASIYELTEFIEEFKASNAFRNAYDEMSFVKRPLLLIKLKAAEPKVVYSPSLREIREHLIRCFQTITNAATNLPRVETELFPGMVNQPIYIRSVNYQEDFVSKCTDRSIHVFRLNSAGPRHYIEYYRPYVNLLNNKAEMELRSFIKERHNLIMLKKKKQHLKEEDPLAVQLKESLNEVKRQLDGFTDLRKEILGLRFTVPLQLFCLDCKAVNLNLAMRTQKLRDILQNFELDEAREINRSICRRYDAITNKLSEEPTNTQALVDLQDYLKSTSGTTIFKLQEEVAEAANHLMFLLDYTFMSEDDIRLNSNLFSWPRYINVVLDVANNRLTNLRDAAEDVLRARVVALKDKIANSGDYVQVMQKKETLSQDDLKRANATLDAFEAMMNEFKEEAEAITLEERLLQFEESEFPQITEMRKAMEPYERLWRIARDFEEKSKIWLHSPYWKVDATEVETEISDMYKTIHRLTKTLIDQPSSLKTKLEKFREYLPAIQVVCNPGIQARHWTRMSEVVGFDVTPTPTTELQTFLDYGLTDFLPKLEEIAASAAKEHKLEATLKKMKLDWANMRFELLPYRDTGVCILSAVDDIQVLLDDHVIKAQTMRSSPFIKPFEEEMKAWETKLVTMNETIDVWLKASHSPSCSLDKVQTSCSGSLEVQATWLYLEPIFSSEDILAQMPEEGRKFGVVDVLWREVMAEAAKNPYCLVATDQRDMLRRLTDGNYLLEEIQKGLNDYLEKKRLFFPRFFFLSNDELLEILSETKDPLRVQPHLKKCFEGISCLNFTEQQEIIGMVSAEGEVVPFVTKIYPAKAKGMVEKWLLQVEEMMIQSIRKVIVDSIAAYEATVREKWVLDWPGQVVLCVAMIYWTTEVQKAIASQKLLPQKVKCDRQIEDIVDLVRGPLTAGERLTLGALIVLDVHARDVVAELVTADTSSITAFEWLSQLRYYYSARENHSIFVQLITAQLVYGCEYLGNSPRLVITPLTDRCYRTLMGAIQLNLGGAPEGPAGTGKTETSKDLAKAVAKQCVVFNCSDGLDYKAMGKFFKGLAQAGAWACFDEFNRIELEVLSVVAQQIQCIQIAIAQGLKKFVFEGTELELNPTCTIFITMNPGYAGRQELPDNLKVLFRSVAMMVPDYALIGEISLYSMGFVEAKSLSSKIVATYKLCSEQLSSQHHYDYGMRAVKSVLTAAGNLRQRYPDEDEDKLVLKAIIDVNLPKFLAQDIPLFEGIISDLFPGVELAEADFSSFFAAVEECLATRKLQSIPWYNSKILQIYEMILVRHGLMIVGEALAGKTQAYQTLADALTQLSETKTMRDETPVHYGIINPKSITMGQLYGQFDAVSHEWSDGVLAVLYRRYAQAQDDNRQWVVFDGPVDAVWIENMNTVLDDNKKLCLMSGEIIAMSKRMNMIFESADLEQASPATVSRCGMIFMEPSELGWRPMVNSYLEHGLPPVLTEEHRNLLRDLFEWLIDPCLEFITYECTQLMPVSQLHAVRQLITLFDAHLDQMRELGARKSGVEGEFFTSRVQSPGIFLQSGKWRMLWNGMETRALGVSQTTSDTYLRNPDVLCRKKCTQHTHLDVIFAYFRLDTDEDQADGGAFGLTEQTITLWLQGLFIFSLVWSLGSALPLDHRVRFDAVLRGLLSGQNPLYTRPESVKLTKNNSLPERLTVYDFMFERKATGSWVEWSSKLSVPELGRDDRPEDMIVPTAETIRISYFLDIYLSHRIPMLIVGQTGTGKSVLVNRHLVTLPKEVYIPNTLNFSARTSANLTQDIIMSRLDRRRRGVFGPPPGKQCIVFVDDLNMPAKEVYGAQPPIELLRMWIDHGHWYDTRNNSKQFLIDVLFLAAMGPPGGGRNDITTRFTRHLNVFGVNESSDATMSRIFSIIADKHFAKGYDPQFSRLSKVMVQATLETYKRAIASFLPTPAKSHYVFNMRDFARVIRGTLLVPPASMKEGEKFMRLWVHEVYRVFYDRLTLDSDRDKWFEIVKDTLANVFKVTIDKLLGYLNPSGNVTDEDIRSLMFGDYMNDDHIYDEVASMEEISARMQAFLDDYNSITKTPMNLVLFQFAMEHVSRVSRVLKQDAGHCLLVGVGGSGRHSAVRLAAHMADYEYFTIEITRSYGSNDWREDLKKLLLKAGLEGKPTVFLFADSQIKMESFMEDISMLLNTGDLPNIFPADEKADMLDKLQTIAREAGKKLESSPLVQYNYFIERVRMNLHIVLVMSPIGDSFRNRLRMFPSLINCCTIDWFQVRFQICELEPEVRDSIVTICKHFHESVRLLSQKFLEQLRRHNYVTPTSYLELIHTFKKLLNQKRSELTLMRNRYLTGLKELDFAAEEISKMKVELVELQPQLIATGAETDELLAKVAKDTIQVEAQRTVVASDQLIANQQAAAAQSIKDECEADLAEALPILSDALASLDTLKQNDITLVKSMKNPPSVVKLVMEAVCIMMQEKPDRKPDASTGKMVEDYWTVSLKLLGDLKFLEKLKSYNIDAIPAAAMKRIRDIYIPNKDFNPKIVRNASTACEGLCKWIIALDKYDAVAKVVAPKKAKLAVAEKELEVQNQKLSEKMAILEAVEAKMAKLQAELDAAQKKKQDLIENIDLCGKKLERATQLISGLGGEKTRWTAAAKRLKVRFRSSGLHQSLQTRFLKHTLL</sequence>
<dbReference type="Gene3D" id="1.20.920.30">
    <property type="match status" value="1"/>
</dbReference>
<dbReference type="Gene3D" id="3.40.50.300">
    <property type="entry name" value="P-loop containing nucleotide triphosphate hydrolases"/>
    <property type="match status" value="3"/>
</dbReference>
<dbReference type="FunFam" id="1.20.920.30:FF:000002">
    <property type="entry name" value="Dynein axonemal heavy chain 3"/>
    <property type="match status" value="1"/>
</dbReference>
<dbReference type="InterPro" id="IPR041466">
    <property type="entry name" value="Dynein_AAA5_ext"/>
</dbReference>
<dbReference type="GO" id="GO:0045505">
    <property type="term" value="F:dynein intermediate chain binding"/>
    <property type="evidence" value="ECO:0007669"/>
    <property type="project" value="InterPro"/>
</dbReference>
<dbReference type="Proteomes" id="UP000267029">
    <property type="component" value="Unassembled WGS sequence"/>
</dbReference>
<keyword evidence="8" id="KW-0243">Dynein</keyword>
<dbReference type="PANTHER" id="PTHR22878:SF71">
    <property type="entry name" value="DYNEIN, AXONEMAL, HEAVY CHAIN 3"/>
    <property type="match status" value="1"/>
</dbReference>
<dbReference type="InterPro" id="IPR025662">
    <property type="entry name" value="Sigma_54_int_dom_ATP-bd_1"/>
</dbReference>
<dbReference type="Pfam" id="PF17852">
    <property type="entry name" value="Dynein_AAA_lid"/>
    <property type="match status" value="2"/>
</dbReference>
<feature type="domain" description="AAA+ ATPase" evidence="15">
    <location>
        <begin position="2052"/>
        <end position="2199"/>
    </location>
</feature>
<evidence type="ECO:0000256" key="1">
    <source>
        <dbReference type="ARBA" id="ARBA00004430"/>
    </source>
</evidence>
<keyword evidence="4" id="KW-0493">Microtubule</keyword>
<keyword evidence="9 14" id="KW-0175">Coiled coil</keyword>
<dbReference type="InterPro" id="IPR026983">
    <property type="entry name" value="DHC"/>
</dbReference>
<evidence type="ECO:0000256" key="7">
    <source>
        <dbReference type="ARBA" id="ARBA00022840"/>
    </source>
</evidence>
<dbReference type="Gene3D" id="1.10.472.130">
    <property type="match status" value="1"/>
</dbReference>
<dbReference type="InterPro" id="IPR035699">
    <property type="entry name" value="AAA_6"/>
</dbReference>
<dbReference type="Gene3D" id="3.20.180.20">
    <property type="entry name" value="Dynein heavy chain, N-terminal domain 2"/>
    <property type="match status" value="1"/>
</dbReference>
<keyword evidence="10" id="KW-0969">Cilium</keyword>
<dbReference type="FunFam" id="3.40.50.300:FF:001328">
    <property type="entry name" value="Dynein heavy chain 6, axonemal"/>
    <property type="match status" value="1"/>
</dbReference>
<feature type="coiled-coil region" evidence="14">
    <location>
        <begin position="2875"/>
        <end position="2926"/>
    </location>
</feature>
<dbReference type="Pfam" id="PF12774">
    <property type="entry name" value="AAA_6"/>
    <property type="match status" value="1"/>
</dbReference>
<evidence type="ECO:0000259" key="15">
    <source>
        <dbReference type="SMART" id="SM00382"/>
    </source>
</evidence>
<dbReference type="GO" id="GO:0051959">
    <property type="term" value="F:dynein light intermediate chain binding"/>
    <property type="evidence" value="ECO:0007669"/>
    <property type="project" value="InterPro"/>
</dbReference>
<feature type="domain" description="AAA+ ATPase" evidence="15">
    <location>
        <begin position="1327"/>
        <end position="1466"/>
    </location>
</feature>
<dbReference type="InterPro" id="IPR027417">
    <property type="entry name" value="P-loop_NTPase"/>
</dbReference>
<dbReference type="Pfam" id="PF08393">
    <property type="entry name" value="DHC_N2"/>
    <property type="match status" value="2"/>
</dbReference>
<comment type="similarity">
    <text evidence="2">Belongs to the dynein heavy chain family.</text>
</comment>
<evidence type="ECO:0000256" key="12">
    <source>
        <dbReference type="ARBA" id="ARBA00023212"/>
    </source>
</evidence>
<dbReference type="InterPro" id="IPR013602">
    <property type="entry name" value="Dynein_heavy_linker"/>
</dbReference>
<evidence type="ECO:0000256" key="14">
    <source>
        <dbReference type="SAM" id="Coils"/>
    </source>
</evidence>
<dbReference type="Pfam" id="PF12780">
    <property type="entry name" value="AAA_8"/>
    <property type="match status" value="1"/>
</dbReference>
<dbReference type="Pfam" id="PF17857">
    <property type="entry name" value="AAA_lid_1"/>
    <property type="match status" value="1"/>
</dbReference>
<dbReference type="SUPFAM" id="SSF52540">
    <property type="entry name" value="P-loop containing nucleoside triphosphate hydrolases"/>
    <property type="match status" value="4"/>
</dbReference>